<dbReference type="InterPro" id="IPR058465">
    <property type="entry name" value="DUF8152"/>
</dbReference>
<dbReference type="Proteomes" id="UP000011626">
    <property type="component" value="Unassembled WGS sequence"/>
</dbReference>
<dbReference type="RefSeq" id="WP_006884087.1">
    <property type="nucleotide sequence ID" value="NZ_AOIU01000028.1"/>
</dbReference>
<organism evidence="2 3">
    <name type="scientific">Halosimplex carlsbadense 2-9-1</name>
    <dbReference type="NCBI Taxonomy" id="797114"/>
    <lineage>
        <taxon>Archaea</taxon>
        <taxon>Methanobacteriati</taxon>
        <taxon>Methanobacteriota</taxon>
        <taxon>Stenosarchaea group</taxon>
        <taxon>Halobacteria</taxon>
        <taxon>Halobacteriales</taxon>
        <taxon>Haloarculaceae</taxon>
        <taxon>Halosimplex</taxon>
    </lineage>
</organism>
<proteinExistence type="predicted"/>
<dbReference type="EMBL" id="AOIU01000028">
    <property type="protein sequence ID" value="ELZ24972.1"/>
    <property type="molecule type" value="Genomic_DNA"/>
</dbReference>
<evidence type="ECO:0000313" key="2">
    <source>
        <dbReference type="EMBL" id="ELZ24972.1"/>
    </source>
</evidence>
<feature type="domain" description="DUF8152" evidence="1">
    <location>
        <begin position="17"/>
        <end position="102"/>
    </location>
</feature>
<dbReference type="Pfam" id="PF26479">
    <property type="entry name" value="DUF8152"/>
    <property type="match status" value="1"/>
</dbReference>
<evidence type="ECO:0000313" key="3">
    <source>
        <dbReference type="Proteomes" id="UP000011626"/>
    </source>
</evidence>
<dbReference type="PATRIC" id="fig|797114.5.peg.2449"/>
<dbReference type="AlphaFoldDB" id="M0CRG0"/>
<evidence type="ECO:0000259" key="1">
    <source>
        <dbReference type="Pfam" id="PF26479"/>
    </source>
</evidence>
<dbReference type="STRING" id="797114.C475_12065"/>
<protein>
    <recommendedName>
        <fullName evidence="1">DUF8152 domain-containing protein</fullName>
    </recommendedName>
</protein>
<keyword evidence="3" id="KW-1185">Reference proteome</keyword>
<reference evidence="2 3" key="1">
    <citation type="journal article" date="2014" name="PLoS Genet.">
        <title>Phylogenetically driven sequencing of extremely halophilic archaea reveals strategies for static and dynamic osmo-response.</title>
        <authorList>
            <person name="Becker E.A."/>
            <person name="Seitzer P.M."/>
            <person name="Tritt A."/>
            <person name="Larsen D."/>
            <person name="Krusor M."/>
            <person name="Yao A.I."/>
            <person name="Wu D."/>
            <person name="Madern D."/>
            <person name="Eisen J.A."/>
            <person name="Darling A.E."/>
            <person name="Facciotti M.T."/>
        </authorList>
    </citation>
    <scope>NUCLEOTIDE SEQUENCE [LARGE SCALE GENOMIC DNA]</scope>
    <source>
        <strain evidence="2 3">2-9-1</strain>
    </source>
</reference>
<comment type="caution">
    <text evidence="2">The sequence shown here is derived from an EMBL/GenBank/DDBJ whole genome shotgun (WGS) entry which is preliminary data.</text>
</comment>
<sequence>MGDDADVSGGGDSLAERVERLHAELEATEERPVDRTASRWIGEAQAVAGDAAKLASGGGGDEETVRERVGHVTELLGNVDGTGDDAADERVATARSLAEAIAGGD</sequence>
<name>M0CRG0_9EURY</name>
<dbReference type="eggNOG" id="arCOG10156">
    <property type="taxonomic scope" value="Archaea"/>
</dbReference>
<gene>
    <name evidence="2" type="ORF">C475_12065</name>
</gene>
<accession>M0CRG0</accession>